<dbReference type="InterPro" id="IPR015421">
    <property type="entry name" value="PyrdxlP-dep_Trfase_major"/>
</dbReference>
<evidence type="ECO:0000256" key="3">
    <source>
        <dbReference type="ARBA" id="ARBA00022563"/>
    </source>
</evidence>
<feature type="domain" description="Serine hydroxymethyltransferase-like" evidence="8">
    <location>
        <begin position="2"/>
        <end position="377"/>
    </location>
</feature>
<dbReference type="SUPFAM" id="SSF53383">
    <property type="entry name" value="PLP-dependent transferases"/>
    <property type="match status" value="1"/>
</dbReference>
<gene>
    <name evidence="6" type="primary">glyA</name>
    <name evidence="9" type="ORF">A3A04_00765</name>
</gene>
<dbReference type="InterPro" id="IPR049943">
    <property type="entry name" value="Ser_HO-MeTrfase-like"/>
</dbReference>
<comment type="subcellular location">
    <subcellularLocation>
        <location evidence="6">Cytoplasm</location>
    </subcellularLocation>
</comment>
<keyword evidence="6" id="KW-0963">Cytoplasm</keyword>
<keyword evidence="6" id="KW-0028">Amino-acid biosynthesis</keyword>
<comment type="caution">
    <text evidence="9">The sequence shown here is derived from an EMBL/GenBank/DDBJ whole genome shotgun (WGS) entry which is preliminary data.</text>
</comment>
<dbReference type="UniPathway" id="UPA00193"/>
<dbReference type="GO" id="GO:0032259">
    <property type="term" value="P:methylation"/>
    <property type="evidence" value="ECO:0007669"/>
    <property type="project" value="UniProtKB-KW"/>
</dbReference>
<organism evidence="9 10">
    <name type="scientific">Candidatus Harrisonbacteria bacterium RIFCSPLOWO2_01_FULL_40_28</name>
    <dbReference type="NCBI Taxonomy" id="1798406"/>
    <lineage>
        <taxon>Bacteria</taxon>
        <taxon>Candidatus Harrisoniibacteriota</taxon>
    </lineage>
</organism>
<dbReference type="GO" id="GO:0030170">
    <property type="term" value="F:pyridoxal phosphate binding"/>
    <property type="evidence" value="ECO:0007669"/>
    <property type="project" value="UniProtKB-UniRule"/>
</dbReference>
<keyword evidence="4 6" id="KW-0808">Transferase</keyword>
<comment type="cofactor">
    <cofactor evidence="1 6 7">
        <name>pyridoxal 5'-phosphate</name>
        <dbReference type="ChEBI" id="CHEBI:597326"/>
    </cofactor>
</comment>
<dbReference type="InterPro" id="IPR039429">
    <property type="entry name" value="SHMT-like_dom"/>
</dbReference>
<comment type="similarity">
    <text evidence="2 6">Belongs to the SHMT family.</text>
</comment>
<feature type="binding site" evidence="6">
    <location>
        <begin position="119"/>
        <end position="121"/>
    </location>
    <ligand>
        <name>(6S)-5,6,7,8-tetrahydrofolate</name>
        <dbReference type="ChEBI" id="CHEBI:57453"/>
    </ligand>
</feature>
<feature type="modified residue" description="N6-(pyridoxal phosphate)lysine" evidence="6 7">
    <location>
        <position position="224"/>
    </location>
</feature>
<evidence type="ECO:0000256" key="4">
    <source>
        <dbReference type="ARBA" id="ARBA00022679"/>
    </source>
</evidence>
<keyword evidence="9" id="KW-0489">Methyltransferase</keyword>
<dbReference type="NCBIfam" id="NF000586">
    <property type="entry name" value="PRK00011.1"/>
    <property type="match status" value="1"/>
</dbReference>
<sequence>MHDEELDTLINKEGERQKSTLNLIASENYPSQEVMDIVGSLLMNKYSEGYPGKRYYPGNMYYDAIENRAIELGKKVFGLGEEWHLNVQPYSGSPANLAIYSALLKPGETLMAMSLASGGHLSHGHKVSLTGTFWKSVHYGVDEKSGLINYEEVQRIAEKEHPKVIISGFTAYPRKVNFEAFGKIAKSVGAYHVADISHVAGLVAGDVHPSPFPYADVVMTTTHKTLRGPRGAIIFCHKELALSIDRAVFPGLQGGPHNNITAAKAQAFFEALEPSFKDYARQIVLNSKALALELMDAGFALITGGTDTHMILIDLKNVRLGGLDAEQCLEAISITTNRNSIPGDTSPFKPQGLRLGTAAVTTRGMKEGDMKKIAEFIYRALFKTESMEILKEEVKAFISRFPLRR</sequence>
<dbReference type="HAMAP" id="MF_00051">
    <property type="entry name" value="SHMT"/>
    <property type="match status" value="1"/>
</dbReference>
<dbReference type="PANTHER" id="PTHR11680">
    <property type="entry name" value="SERINE HYDROXYMETHYLTRANSFERASE"/>
    <property type="match status" value="1"/>
</dbReference>
<dbReference type="Gene3D" id="3.90.1150.10">
    <property type="entry name" value="Aspartate Aminotransferase, domain 1"/>
    <property type="match status" value="1"/>
</dbReference>
<dbReference type="PROSITE" id="PS00096">
    <property type="entry name" value="SHMT"/>
    <property type="match status" value="1"/>
</dbReference>
<protein>
    <recommendedName>
        <fullName evidence="6">Serine hydroxymethyltransferase</fullName>
        <shortName evidence="6">SHMT</shortName>
        <shortName evidence="6">Serine methylase</shortName>
        <ecNumber evidence="6">2.1.2.1</ecNumber>
    </recommendedName>
</protein>
<evidence type="ECO:0000256" key="5">
    <source>
        <dbReference type="ARBA" id="ARBA00022898"/>
    </source>
</evidence>
<dbReference type="GO" id="GO:0008168">
    <property type="term" value="F:methyltransferase activity"/>
    <property type="evidence" value="ECO:0007669"/>
    <property type="project" value="UniProtKB-KW"/>
</dbReference>
<dbReference type="InterPro" id="IPR015422">
    <property type="entry name" value="PyrdxlP-dep_Trfase_small"/>
</dbReference>
<keyword evidence="5 6" id="KW-0663">Pyridoxal phosphate</keyword>
<feature type="site" description="Plays an important role in substrate specificity" evidence="6">
    <location>
        <position position="223"/>
    </location>
</feature>
<evidence type="ECO:0000313" key="10">
    <source>
        <dbReference type="Proteomes" id="UP000178517"/>
    </source>
</evidence>
<dbReference type="GO" id="GO:0019264">
    <property type="term" value="P:glycine biosynthetic process from serine"/>
    <property type="evidence" value="ECO:0007669"/>
    <property type="project" value="UniProtKB-UniRule"/>
</dbReference>
<keyword evidence="3 6" id="KW-0554">One-carbon metabolism</keyword>
<comment type="function">
    <text evidence="6">Catalyzes the reversible interconversion of serine and glycine with tetrahydrofolate (THF) serving as the one-carbon carrier. This reaction serves as the major source of one-carbon groups required for the biosynthesis of purines, thymidylate, methionine, and other important biomolecules. Also exhibits THF-independent aldolase activity toward beta-hydroxyamino acids, producing glycine and aldehydes, via a retro-aldol mechanism.</text>
</comment>
<dbReference type="Pfam" id="PF00464">
    <property type="entry name" value="SHMT"/>
    <property type="match status" value="1"/>
</dbReference>
<comment type="caution">
    <text evidence="6">Lacks conserved residue(s) required for the propagation of feature annotation.</text>
</comment>
<proteinExistence type="inferred from homology"/>
<comment type="pathway">
    <text evidence="6">One-carbon metabolism; tetrahydrofolate interconversion.</text>
</comment>
<dbReference type="EC" id="2.1.2.1" evidence="6"/>
<dbReference type="UniPathway" id="UPA00288">
    <property type="reaction ID" value="UER01023"/>
</dbReference>
<feature type="binding site" evidence="6">
    <location>
        <begin position="346"/>
        <end position="348"/>
    </location>
    <ligand>
        <name>(6S)-5,6,7,8-tetrahydrofolate</name>
        <dbReference type="ChEBI" id="CHEBI:57453"/>
    </ligand>
</feature>
<dbReference type="AlphaFoldDB" id="A0A1G1ZNB4"/>
<dbReference type="CDD" id="cd00378">
    <property type="entry name" value="SHMT"/>
    <property type="match status" value="1"/>
</dbReference>
<comment type="catalytic activity">
    <reaction evidence="6">
        <text>(6R)-5,10-methylene-5,6,7,8-tetrahydrofolate + glycine + H2O = (6S)-5,6,7,8-tetrahydrofolate + L-serine</text>
        <dbReference type="Rhea" id="RHEA:15481"/>
        <dbReference type="ChEBI" id="CHEBI:15377"/>
        <dbReference type="ChEBI" id="CHEBI:15636"/>
        <dbReference type="ChEBI" id="CHEBI:33384"/>
        <dbReference type="ChEBI" id="CHEBI:57305"/>
        <dbReference type="ChEBI" id="CHEBI:57453"/>
        <dbReference type="EC" id="2.1.2.1"/>
    </reaction>
</comment>
<evidence type="ECO:0000313" key="9">
    <source>
        <dbReference type="EMBL" id="OGY66082.1"/>
    </source>
</evidence>
<dbReference type="STRING" id="1798406.A3A04_00765"/>
<dbReference type="Proteomes" id="UP000178517">
    <property type="component" value="Unassembled WGS sequence"/>
</dbReference>
<dbReference type="EMBL" id="MHJI01000010">
    <property type="protein sequence ID" value="OGY66082.1"/>
    <property type="molecule type" value="Genomic_DNA"/>
</dbReference>
<dbReference type="InterPro" id="IPR019798">
    <property type="entry name" value="Ser_HO-MeTrfase_PLP_BS"/>
</dbReference>
<dbReference type="Gene3D" id="3.40.640.10">
    <property type="entry name" value="Type I PLP-dependent aspartate aminotransferase-like (Major domain)"/>
    <property type="match status" value="1"/>
</dbReference>
<evidence type="ECO:0000256" key="7">
    <source>
        <dbReference type="PIRSR" id="PIRSR000412-50"/>
    </source>
</evidence>
<evidence type="ECO:0000256" key="6">
    <source>
        <dbReference type="HAMAP-Rule" id="MF_00051"/>
    </source>
</evidence>
<evidence type="ECO:0000259" key="8">
    <source>
        <dbReference type="Pfam" id="PF00464"/>
    </source>
</evidence>
<dbReference type="GO" id="GO:0035999">
    <property type="term" value="P:tetrahydrofolate interconversion"/>
    <property type="evidence" value="ECO:0007669"/>
    <property type="project" value="UniProtKB-UniRule"/>
</dbReference>
<feature type="binding site" evidence="6">
    <location>
        <position position="115"/>
    </location>
    <ligand>
        <name>(6S)-5,6,7,8-tetrahydrofolate</name>
        <dbReference type="ChEBI" id="CHEBI:57453"/>
    </ligand>
</feature>
<dbReference type="PIRSF" id="PIRSF000412">
    <property type="entry name" value="SHMT"/>
    <property type="match status" value="1"/>
</dbReference>
<dbReference type="GO" id="GO:0004372">
    <property type="term" value="F:glycine hydroxymethyltransferase activity"/>
    <property type="evidence" value="ECO:0007669"/>
    <property type="project" value="UniProtKB-UniRule"/>
</dbReference>
<comment type="pathway">
    <text evidence="6">Amino-acid biosynthesis; glycine biosynthesis; glycine from L-serine: step 1/1.</text>
</comment>
<comment type="subunit">
    <text evidence="6">Homodimer.</text>
</comment>
<reference evidence="9 10" key="1">
    <citation type="journal article" date="2016" name="Nat. Commun.">
        <title>Thousands of microbial genomes shed light on interconnected biogeochemical processes in an aquifer system.</title>
        <authorList>
            <person name="Anantharaman K."/>
            <person name="Brown C.T."/>
            <person name="Hug L.A."/>
            <person name="Sharon I."/>
            <person name="Castelle C.J."/>
            <person name="Probst A.J."/>
            <person name="Thomas B.C."/>
            <person name="Singh A."/>
            <person name="Wilkins M.J."/>
            <person name="Karaoz U."/>
            <person name="Brodie E.L."/>
            <person name="Williams K.H."/>
            <person name="Hubbard S.S."/>
            <person name="Banfield J.F."/>
        </authorList>
    </citation>
    <scope>NUCLEOTIDE SEQUENCE [LARGE SCALE GENOMIC DNA]</scope>
</reference>
<dbReference type="InterPro" id="IPR015424">
    <property type="entry name" value="PyrdxlP-dep_Trfase"/>
</dbReference>
<dbReference type="PANTHER" id="PTHR11680:SF35">
    <property type="entry name" value="SERINE HYDROXYMETHYLTRANSFERASE 1"/>
    <property type="match status" value="1"/>
</dbReference>
<dbReference type="InterPro" id="IPR001085">
    <property type="entry name" value="Ser_HO-MeTrfase"/>
</dbReference>
<evidence type="ECO:0000256" key="2">
    <source>
        <dbReference type="ARBA" id="ARBA00006376"/>
    </source>
</evidence>
<dbReference type="GO" id="GO:0005737">
    <property type="term" value="C:cytoplasm"/>
    <property type="evidence" value="ECO:0007669"/>
    <property type="project" value="UniProtKB-SubCell"/>
</dbReference>
<name>A0A1G1ZNB4_9BACT</name>
<accession>A0A1G1ZNB4</accession>
<evidence type="ECO:0000256" key="1">
    <source>
        <dbReference type="ARBA" id="ARBA00001933"/>
    </source>
</evidence>